<feature type="chain" id="PRO_5031429569" description="Secreted protein" evidence="1">
    <location>
        <begin position="23"/>
        <end position="78"/>
    </location>
</feature>
<gene>
    <name evidence="2" type="ORF">TCEB3V08_LOCUS5403</name>
</gene>
<evidence type="ECO:0000313" key="2">
    <source>
        <dbReference type="EMBL" id="CAD7400223.1"/>
    </source>
</evidence>
<proteinExistence type="predicted"/>
<evidence type="ECO:0008006" key="3">
    <source>
        <dbReference type="Google" id="ProtNLM"/>
    </source>
</evidence>
<sequence>MLAKFSLLTLAAALLSIDSVIIVEEAPGARPLMHRIALRDVMKRGVVSTVSAHWCVAWRKRSVIFSAPHPQSLQYRAY</sequence>
<accession>A0A7R9CRP7</accession>
<protein>
    <recommendedName>
        <fullName evidence="3">Secreted protein</fullName>
    </recommendedName>
</protein>
<dbReference type="AlphaFoldDB" id="A0A7R9CRP7"/>
<evidence type="ECO:0000256" key="1">
    <source>
        <dbReference type="SAM" id="SignalP"/>
    </source>
</evidence>
<organism evidence="2">
    <name type="scientific">Timema cristinae</name>
    <name type="common">Walking stick</name>
    <dbReference type="NCBI Taxonomy" id="61476"/>
    <lineage>
        <taxon>Eukaryota</taxon>
        <taxon>Metazoa</taxon>
        <taxon>Ecdysozoa</taxon>
        <taxon>Arthropoda</taxon>
        <taxon>Hexapoda</taxon>
        <taxon>Insecta</taxon>
        <taxon>Pterygota</taxon>
        <taxon>Neoptera</taxon>
        <taxon>Polyneoptera</taxon>
        <taxon>Phasmatodea</taxon>
        <taxon>Timematodea</taxon>
        <taxon>Timematoidea</taxon>
        <taxon>Timematidae</taxon>
        <taxon>Timema</taxon>
    </lineage>
</organism>
<keyword evidence="1" id="KW-0732">Signal</keyword>
<feature type="signal peptide" evidence="1">
    <location>
        <begin position="1"/>
        <end position="22"/>
    </location>
</feature>
<name>A0A7R9CRP7_TIMCR</name>
<reference evidence="2" key="1">
    <citation type="submission" date="2020-11" db="EMBL/GenBank/DDBJ databases">
        <authorList>
            <person name="Tran Van P."/>
        </authorList>
    </citation>
    <scope>NUCLEOTIDE SEQUENCE</scope>
</reference>
<dbReference type="EMBL" id="OC318019">
    <property type="protein sequence ID" value="CAD7400223.1"/>
    <property type="molecule type" value="Genomic_DNA"/>
</dbReference>